<dbReference type="GO" id="GO:0003700">
    <property type="term" value="F:DNA-binding transcription factor activity"/>
    <property type="evidence" value="ECO:0007669"/>
    <property type="project" value="InterPro"/>
</dbReference>
<evidence type="ECO:0000256" key="2">
    <source>
        <dbReference type="ARBA" id="ARBA00023125"/>
    </source>
</evidence>
<reference evidence="5" key="2">
    <citation type="submission" date="2021-04" db="EMBL/GenBank/DDBJ databases">
        <authorList>
            <person name="Gilroy R."/>
        </authorList>
    </citation>
    <scope>NUCLEOTIDE SEQUENCE</scope>
    <source>
        <strain evidence="5">CHK179-7159</strain>
    </source>
</reference>
<organism evidence="5 6">
    <name type="scientific">Candidatus Eisenbergiella merdipullorum</name>
    <dbReference type="NCBI Taxonomy" id="2838553"/>
    <lineage>
        <taxon>Bacteria</taxon>
        <taxon>Bacillati</taxon>
        <taxon>Bacillota</taxon>
        <taxon>Clostridia</taxon>
        <taxon>Lachnospirales</taxon>
        <taxon>Lachnospiraceae</taxon>
        <taxon>Eisenbergiella</taxon>
    </lineage>
</organism>
<sequence>MDPEFIFLASAPMPYLTDCDLKHFGAFEYHCSRYCDYFVLIFMLNNHLKFTENSQLTTLSAGEWYIQKKALWQSAPLPSPHAEYYWIHFKAEYSKQPLNRIKLPIRGTFQPSLFLPLLRELRSAFSSSPQNHFQIQSEFYRLLDLLYAHENAYSPLTAKVMSFLNEHYPEHITAQTLADQFHYSTEYINKRMKAELGVTAHAYLANIRLRRASRLLSYSEKPILELSHECGYSDVSLFYKAFRKAYGISPSQYRKERQVPFAPAGS</sequence>
<evidence type="ECO:0000256" key="1">
    <source>
        <dbReference type="ARBA" id="ARBA00023015"/>
    </source>
</evidence>
<dbReference type="GO" id="GO:0043565">
    <property type="term" value="F:sequence-specific DNA binding"/>
    <property type="evidence" value="ECO:0007669"/>
    <property type="project" value="InterPro"/>
</dbReference>
<keyword evidence="2" id="KW-0238">DNA-binding</keyword>
<dbReference type="InterPro" id="IPR018062">
    <property type="entry name" value="HTH_AraC-typ_CS"/>
</dbReference>
<dbReference type="InterPro" id="IPR020449">
    <property type="entry name" value="Tscrpt_reg_AraC-type_HTH"/>
</dbReference>
<dbReference type="InterPro" id="IPR018060">
    <property type="entry name" value="HTH_AraC"/>
</dbReference>
<evidence type="ECO:0000313" key="5">
    <source>
        <dbReference type="EMBL" id="HJA92521.1"/>
    </source>
</evidence>
<reference evidence="5" key="1">
    <citation type="journal article" date="2021" name="PeerJ">
        <title>Extensive microbial diversity within the chicken gut microbiome revealed by metagenomics and culture.</title>
        <authorList>
            <person name="Gilroy R."/>
            <person name="Ravi A."/>
            <person name="Getino M."/>
            <person name="Pursley I."/>
            <person name="Horton D.L."/>
            <person name="Alikhan N.F."/>
            <person name="Baker D."/>
            <person name="Gharbi K."/>
            <person name="Hall N."/>
            <person name="Watson M."/>
            <person name="Adriaenssens E.M."/>
            <person name="Foster-Nyarko E."/>
            <person name="Jarju S."/>
            <person name="Secka A."/>
            <person name="Antonio M."/>
            <person name="Oren A."/>
            <person name="Chaudhuri R.R."/>
            <person name="La Ragione R."/>
            <person name="Hildebrand F."/>
            <person name="Pallen M.J."/>
        </authorList>
    </citation>
    <scope>NUCLEOTIDE SEQUENCE</scope>
    <source>
        <strain evidence="5">CHK179-7159</strain>
    </source>
</reference>
<keyword evidence="3" id="KW-0804">Transcription</keyword>
<proteinExistence type="predicted"/>
<dbReference type="Gene3D" id="1.10.10.60">
    <property type="entry name" value="Homeodomain-like"/>
    <property type="match status" value="2"/>
</dbReference>
<dbReference type="EMBL" id="DWYY01000058">
    <property type="protein sequence ID" value="HJA92521.1"/>
    <property type="molecule type" value="Genomic_DNA"/>
</dbReference>
<dbReference type="PANTHER" id="PTHR43280">
    <property type="entry name" value="ARAC-FAMILY TRANSCRIPTIONAL REGULATOR"/>
    <property type="match status" value="1"/>
</dbReference>
<dbReference type="InterPro" id="IPR009057">
    <property type="entry name" value="Homeodomain-like_sf"/>
</dbReference>
<gene>
    <name evidence="5" type="ORF">H9717_05330</name>
</gene>
<evidence type="ECO:0000259" key="4">
    <source>
        <dbReference type="PROSITE" id="PS01124"/>
    </source>
</evidence>
<dbReference type="PROSITE" id="PS01124">
    <property type="entry name" value="HTH_ARAC_FAMILY_2"/>
    <property type="match status" value="1"/>
</dbReference>
<accession>A0A9D2L0R0</accession>
<dbReference type="PANTHER" id="PTHR43280:SF17">
    <property type="entry name" value="ARAC-TYPE DNA-BINDING DOMAIN-CONTAINING PROTEIN"/>
    <property type="match status" value="1"/>
</dbReference>
<protein>
    <submittedName>
        <fullName evidence="5">AraC family transcriptional regulator</fullName>
    </submittedName>
</protein>
<evidence type="ECO:0000313" key="6">
    <source>
        <dbReference type="Proteomes" id="UP000886858"/>
    </source>
</evidence>
<dbReference type="SMART" id="SM00342">
    <property type="entry name" value="HTH_ARAC"/>
    <property type="match status" value="1"/>
</dbReference>
<dbReference type="SUPFAM" id="SSF51215">
    <property type="entry name" value="Regulatory protein AraC"/>
    <property type="match status" value="1"/>
</dbReference>
<dbReference type="Proteomes" id="UP000886858">
    <property type="component" value="Unassembled WGS sequence"/>
</dbReference>
<feature type="domain" description="HTH araC/xylS-type" evidence="4">
    <location>
        <begin position="158"/>
        <end position="256"/>
    </location>
</feature>
<evidence type="ECO:0000256" key="3">
    <source>
        <dbReference type="ARBA" id="ARBA00023163"/>
    </source>
</evidence>
<comment type="caution">
    <text evidence="5">The sequence shown here is derived from an EMBL/GenBank/DDBJ whole genome shotgun (WGS) entry which is preliminary data.</text>
</comment>
<dbReference type="PRINTS" id="PR00032">
    <property type="entry name" value="HTHARAC"/>
</dbReference>
<dbReference type="Pfam" id="PF12833">
    <property type="entry name" value="HTH_18"/>
    <property type="match status" value="1"/>
</dbReference>
<dbReference type="PROSITE" id="PS00041">
    <property type="entry name" value="HTH_ARAC_FAMILY_1"/>
    <property type="match status" value="1"/>
</dbReference>
<dbReference type="SUPFAM" id="SSF46689">
    <property type="entry name" value="Homeodomain-like"/>
    <property type="match status" value="2"/>
</dbReference>
<dbReference type="InterPro" id="IPR037923">
    <property type="entry name" value="HTH-like"/>
</dbReference>
<keyword evidence="1" id="KW-0805">Transcription regulation</keyword>
<dbReference type="AlphaFoldDB" id="A0A9D2L0R0"/>
<name>A0A9D2L0R0_9FIRM</name>